<dbReference type="InterPro" id="IPR001638">
    <property type="entry name" value="Solute-binding_3/MltF_N"/>
</dbReference>
<evidence type="ECO:0000259" key="1">
    <source>
        <dbReference type="Pfam" id="PF00497"/>
    </source>
</evidence>
<organism evidence="2 3">
    <name type="scientific">Bowmanella denitrificans</name>
    <dbReference type="NCBI Taxonomy" id="366582"/>
    <lineage>
        <taxon>Bacteria</taxon>
        <taxon>Pseudomonadati</taxon>
        <taxon>Pseudomonadota</taxon>
        <taxon>Gammaproteobacteria</taxon>
        <taxon>Alteromonadales</taxon>
        <taxon>Alteromonadaceae</taxon>
        <taxon>Bowmanella</taxon>
    </lineage>
</organism>
<evidence type="ECO:0000313" key="3">
    <source>
        <dbReference type="Proteomes" id="UP001501757"/>
    </source>
</evidence>
<accession>A0ABP3GMX9</accession>
<proteinExistence type="predicted"/>
<sequence>MIGFLLWAMSQPGLAVPESPIRVLTEILPPLQLQGGNGRQQGLHVEVVKEALKRAGIDAGIEFHPWARAYQIAQDQPNILIFSMVRSPQREPLFIWVSKFRDIQYHFYSLNARKLDDIQDWRQARLLTVAAPRESYELQLLESLDFEATRLAPTVTQIQSWRLLLKGRVDAVFATELSAAAILSELGVAAQTVHKHTQVSHSPGLYLAASSGTDEQIIAGLRHAMQDISNDGTYQTIMAKYFRPE</sequence>
<dbReference type="Gene3D" id="3.40.190.10">
    <property type="entry name" value="Periplasmic binding protein-like II"/>
    <property type="match status" value="2"/>
</dbReference>
<gene>
    <name evidence="2" type="ORF">GCM10009092_12740</name>
</gene>
<comment type="caution">
    <text evidence="2">The sequence shown here is derived from an EMBL/GenBank/DDBJ whole genome shotgun (WGS) entry which is preliminary data.</text>
</comment>
<keyword evidence="3" id="KW-1185">Reference proteome</keyword>
<name>A0ABP3GMX9_9ALTE</name>
<reference evidence="3" key="1">
    <citation type="journal article" date="2019" name="Int. J. Syst. Evol. Microbiol.">
        <title>The Global Catalogue of Microorganisms (GCM) 10K type strain sequencing project: providing services to taxonomists for standard genome sequencing and annotation.</title>
        <authorList>
            <consortium name="The Broad Institute Genomics Platform"/>
            <consortium name="The Broad Institute Genome Sequencing Center for Infectious Disease"/>
            <person name="Wu L."/>
            <person name="Ma J."/>
        </authorList>
    </citation>
    <scope>NUCLEOTIDE SEQUENCE [LARGE SCALE GENOMIC DNA]</scope>
    <source>
        <strain evidence="3">JCM 13378</strain>
    </source>
</reference>
<dbReference type="SUPFAM" id="SSF53850">
    <property type="entry name" value="Periplasmic binding protein-like II"/>
    <property type="match status" value="1"/>
</dbReference>
<feature type="domain" description="Solute-binding protein family 3/N-terminal" evidence="1">
    <location>
        <begin position="22"/>
        <end position="243"/>
    </location>
</feature>
<dbReference type="Proteomes" id="UP001501757">
    <property type="component" value="Unassembled WGS sequence"/>
</dbReference>
<dbReference type="EMBL" id="BAAAEI010000006">
    <property type="protein sequence ID" value="GAA0349783.1"/>
    <property type="molecule type" value="Genomic_DNA"/>
</dbReference>
<dbReference type="PANTHER" id="PTHR38834">
    <property type="entry name" value="PERIPLASMIC SUBSTRATE BINDING PROTEIN FAMILY 3"/>
    <property type="match status" value="1"/>
</dbReference>
<evidence type="ECO:0000313" key="2">
    <source>
        <dbReference type="EMBL" id="GAA0349783.1"/>
    </source>
</evidence>
<dbReference type="PANTHER" id="PTHR38834:SF3">
    <property type="entry name" value="SOLUTE-BINDING PROTEIN FAMILY 3_N-TERMINAL DOMAIN-CONTAINING PROTEIN"/>
    <property type="match status" value="1"/>
</dbReference>
<protein>
    <submittedName>
        <fullName evidence="2">Transporter substrate-binding domain-containing protein</fullName>
    </submittedName>
</protein>
<dbReference type="Pfam" id="PF00497">
    <property type="entry name" value="SBP_bac_3"/>
    <property type="match status" value="1"/>
</dbReference>